<sequence length="436" mass="46365">MGAAPVGASIYSMGYVGKAFRMRTIDFTEASMSTDVPRPLSTARVALRNLFLPYCHIPKDNLAEGQSSSAGDDGGTRWMVLGGIFALELLAMPPGVKRMAGWLFRPVGELATRIARQTYPLDGGNAAMAPALRAQFTLPTGVLLPEKPAVCAWDSAANAWTDDGIGEERTIDLPYKSWRLRPVYNIADQELEVGPEGDGNAQALYSDEPEISLELVTPRLSLDIRVRGSQCWLKGPSIAEFAALQGRRMAPGCLVLELRKAGVAVAPSTEDVAAVGLQGKEAVLEQSACCQVADVCAAFELRSSRWNGTMGTQRCVAQIRESSAFAGGNDDTLDIIDFDTALIEMDEASDTAAYAPAAGFVPPPAAKCSILKGQESMFPAKEALNTTALGDAHVKLLECLRSTAAPEAVARASAAGSAFRVTVAQLLRLLRPLSCQ</sequence>
<dbReference type="InterPro" id="IPR023247">
    <property type="entry name" value="IC97/Dnai7-like"/>
</dbReference>
<comment type="caution">
    <text evidence="2">The sequence shown here is derived from an EMBL/GenBank/DDBJ whole genome shotgun (WGS) entry which is preliminary data.</text>
</comment>
<dbReference type="GO" id="GO:0048487">
    <property type="term" value="F:beta-tubulin binding"/>
    <property type="evidence" value="ECO:0007669"/>
    <property type="project" value="TreeGrafter"/>
</dbReference>
<evidence type="ECO:0000313" key="2">
    <source>
        <dbReference type="EMBL" id="KAG5182344.1"/>
    </source>
</evidence>
<gene>
    <name evidence="1" type="ORF">JKP88DRAFT_248621</name>
    <name evidence="2" type="ORF">JKP88DRAFT_255938</name>
</gene>
<accession>A0A835Z3C6</accession>
<evidence type="ECO:0000313" key="3">
    <source>
        <dbReference type="Proteomes" id="UP000664859"/>
    </source>
</evidence>
<dbReference type="PANTHER" id="PTHR20929:SF11">
    <property type="entry name" value="DYNEIN AXONEMAL INTERMEDIATE CHAIN 7"/>
    <property type="match status" value="1"/>
</dbReference>
<dbReference type="GO" id="GO:0008017">
    <property type="term" value="F:microtubule binding"/>
    <property type="evidence" value="ECO:0007669"/>
    <property type="project" value="TreeGrafter"/>
</dbReference>
<keyword evidence="3" id="KW-1185">Reference proteome</keyword>
<protein>
    <submittedName>
        <fullName evidence="2">Uncharacterized protein</fullName>
    </submittedName>
</protein>
<dbReference type="EMBL" id="JAFCMP010000248">
    <property type="protein sequence ID" value="KAG5182344.1"/>
    <property type="molecule type" value="Genomic_DNA"/>
</dbReference>
<dbReference type="GO" id="GO:0005930">
    <property type="term" value="C:axoneme"/>
    <property type="evidence" value="ECO:0007669"/>
    <property type="project" value="TreeGrafter"/>
</dbReference>
<dbReference type="AlphaFoldDB" id="A0A835Z3C6"/>
<proteinExistence type="predicted"/>
<reference evidence="2" key="1">
    <citation type="submission" date="2021-02" db="EMBL/GenBank/DDBJ databases">
        <title>First Annotated Genome of the Yellow-green Alga Tribonema minus.</title>
        <authorList>
            <person name="Mahan K.M."/>
        </authorList>
    </citation>
    <scope>NUCLEOTIDE SEQUENCE</scope>
    <source>
        <strain evidence="2">UTEX B ZZ1240</strain>
    </source>
</reference>
<dbReference type="EMBL" id="JAFCMP010000522">
    <property type="protein sequence ID" value="KAG5177728.1"/>
    <property type="molecule type" value="Genomic_DNA"/>
</dbReference>
<dbReference type="Proteomes" id="UP000664859">
    <property type="component" value="Unassembled WGS sequence"/>
</dbReference>
<evidence type="ECO:0000313" key="1">
    <source>
        <dbReference type="EMBL" id="KAG5177728.1"/>
    </source>
</evidence>
<name>A0A835Z3C6_9STRA</name>
<dbReference type="OrthoDB" id="297923at2759"/>
<organism evidence="2 3">
    <name type="scientific">Tribonema minus</name>
    <dbReference type="NCBI Taxonomy" id="303371"/>
    <lineage>
        <taxon>Eukaryota</taxon>
        <taxon>Sar</taxon>
        <taxon>Stramenopiles</taxon>
        <taxon>Ochrophyta</taxon>
        <taxon>PX clade</taxon>
        <taxon>Xanthophyceae</taxon>
        <taxon>Tribonematales</taxon>
        <taxon>Tribonemataceae</taxon>
        <taxon>Tribonema</taxon>
    </lineage>
</organism>
<dbReference type="PANTHER" id="PTHR20929">
    <property type="entry name" value="LUNG ADENOMA SUSCEPTIBILITY 1-RELATED"/>
    <property type="match status" value="1"/>
</dbReference>